<proteinExistence type="predicted"/>
<sequence length="290" mass="32937">MGIGTSNKDKFESLLEKFLSDTLGSQGKKELLEIIINNPEFAKEYQKLAKLKSILESQSDPLSQEFPQEKKTGIVLSFPKSYGYLSAAALVLLSFGGYYLYWNSTETENESQKLEFAKGYSAQDNLSWKDLSPENAEGLKKIENSIKESKNSKQNGKLDETLIKSLKPHVDSLPKDPFLISPKELKNSLKKILPDEKADIERKFASMVRFPLKDLKEREKLMELVKKIDKTSATDLLKEKTQPEVRKVLYLKEGAIEKGFVYQEDGFYVVLKPDGNLILPIDSVEKIETE</sequence>
<dbReference type="Proteomes" id="UP000231990">
    <property type="component" value="Unassembled WGS sequence"/>
</dbReference>
<reference evidence="3 4" key="1">
    <citation type="submission" date="2017-07" db="EMBL/GenBank/DDBJ databases">
        <title>Leptospira spp. isolated from tropical soils.</title>
        <authorList>
            <person name="Thibeaux R."/>
            <person name="Iraola G."/>
            <person name="Ferres I."/>
            <person name="Bierque E."/>
            <person name="Girault D."/>
            <person name="Soupe-Gilbert M.-E."/>
            <person name="Picardeau M."/>
            <person name="Goarant C."/>
        </authorList>
    </citation>
    <scope>NUCLEOTIDE SEQUENCE [LARGE SCALE GENOMIC DNA]</scope>
    <source>
        <strain evidence="2 4">FH1-B-B1</strain>
        <strain evidence="1 3">FH1-B-C1</strain>
    </source>
</reference>
<protein>
    <submittedName>
        <fullName evidence="2">Uncharacterized protein</fullName>
    </submittedName>
</protein>
<evidence type="ECO:0000313" key="1">
    <source>
        <dbReference type="EMBL" id="PJZ71131.1"/>
    </source>
</evidence>
<dbReference type="AlphaFoldDB" id="A0A2M9ZRW0"/>
<keyword evidence="3" id="KW-1185">Reference proteome</keyword>
<dbReference type="EMBL" id="NPDZ01000001">
    <property type="protein sequence ID" value="PJZ74663.1"/>
    <property type="molecule type" value="Genomic_DNA"/>
</dbReference>
<evidence type="ECO:0000313" key="4">
    <source>
        <dbReference type="Proteomes" id="UP000231990"/>
    </source>
</evidence>
<accession>A0A2M9ZRW0</accession>
<evidence type="ECO:0000313" key="2">
    <source>
        <dbReference type="EMBL" id="PJZ74663.1"/>
    </source>
</evidence>
<evidence type="ECO:0000313" key="3">
    <source>
        <dbReference type="Proteomes" id="UP000231962"/>
    </source>
</evidence>
<dbReference type="OrthoDB" id="332253at2"/>
<organism evidence="2 4">
    <name type="scientific">Leptospira perolatii</name>
    <dbReference type="NCBI Taxonomy" id="2023191"/>
    <lineage>
        <taxon>Bacteria</taxon>
        <taxon>Pseudomonadati</taxon>
        <taxon>Spirochaetota</taxon>
        <taxon>Spirochaetia</taxon>
        <taxon>Leptospirales</taxon>
        <taxon>Leptospiraceae</taxon>
        <taxon>Leptospira</taxon>
    </lineage>
</organism>
<gene>
    <name evidence="1" type="ORF">CH360_01015</name>
    <name evidence="2" type="ORF">CH373_01015</name>
</gene>
<name>A0A2M9ZRW0_9LEPT</name>
<dbReference type="RefSeq" id="WP_100712073.1">
    <property type="nucleotide sequence ID" value="NZ_NPDY01000001.1"/>
</dbReference>
<comment type="caution">
    <text evidence="2">The sequence shown here is derived from an EMBL/GenBank/DDBJ whole genome shotgun (WGS) entry which is preliminary data.</text>
</comment>
<dbReference type="EMBL" id="NPDY01000001">
    <property type="protein sequence ID" value="PJZ71131.1"/>
    <property type="molecule type" value="Genomic_DNA"/>
</dbReference>
<dbReference type="Proteomes" id="UP000231962">
    <property type="component" value="Unassembled WGS sequence"/>
</dbReference>